<evidence type="ECO:0000259" key="3">
    <source>
        <dbReference type="Pfam" id="PF06863"/>
    </source>
</evidence>
<dbReference type="RefSeq" id="WP_125569040.1">
    <property type="nucleotide sequence ID" value="NZ_AP019307.1"/>
</dbReference>
<feature type="domain" description="DUF1214" evidence="2">
    <location>
        <begin position="392"/>
        <end position="499"/>
    </location>
</feature>
<proteinExistence type="predicted"/>
<dbReference type="KEGG" id="nbe:Back2_19800"/>
<dbReference type="PANTHER" id="PTHR36509">
    <property type="entry name" value="BLL3101 PROTEIN"/>
    <property type="match status" value="1"/>
</dbReference>
<feature type="chain" id="PRO_5017959037" description="DUF1254 domain-containing protein" evidence="1">
    <location>
        <begin position="31"/>
        <end position="515"/>
    </location>
</feature>
<dbReference type="InterPro" id="IPR010621">
    <property type="entry name" value="DUF1214"/>
</dbReference>
<feature type="signal peptide" evidence="1">
    <location>
        <begin position="1"/>
        <end position="30"/>
    </location>
</feature>
<evidence type="ECO:0000256" key="1">
    <source>
        <dbReference type="SAM" id="SignalP"/>
    </source>
</evidence>
<evidence type="ECO:0000313" key="4">
    <source>
        <dbReference type="EMBL" id="BBH17693.1"/>
    </source>
</evidence>
<keyword evidence="5" id="KW-1185">Reference proteome</keyword>
<protein>
    <recommendedName>
        <fullName evidence="6">DUF1254 domain-containing protein</fullName>
    </recommendedName>
</protein>
<keyword evidence="1" id="KW-0732">Signal</keyword>
<gene>
    <name evidence="4" type="ORF">Back2_19800</name>
</gene>
<name>A0A3G9IZ79_9ACTN</name>
<dbReference type="Pfam" id="PF06742">
    <property type="entry name" value="DUF1214"/>
    <property type="match status" value="1"/>
</dbReference>
<dbReference type="InterPro" id="IPR037050">
    <property type="entry name" value="DUF1254_sf"/>
</dbReference>
<dbReference type="Proteomes" id="UP000271573">
    <property type="component" value="Chromosome"/>
</dbReference>
<accession>A0A3G9IZ79</accession>
<dbReference type="OrthoDB" id="40820at2"/>
<dbReference type="Gene3D" id="2.60.40.1610">
    <property type="entry name" value="Domain of unknown function DUF1254"/>
    <property type="match status" value="1"/>
</dbReference>
<dbReference type="EMBL" id="AP019307">
    <property type="protein sequence ID" value="BBH17693.1"/>
    <property type="molecule type" value="Genomic_DNA"/>
</dbReference>
<dbReference type="PANTHER" id="PTHR36509:SF2">
    <property type="entry name" value="BLL3101 PROTEIN"/>
    <property type="match status" value="1"/>
</dbReference>
<reference evidence="4 5" key="1">
    <citation type="submission" date="2018-11" db="EMBL/GenBank/DDBJ databases">
        <title>Complete genome sequence of Nocardioides baekrokdamisoli strain KCTC 39748.</title>
        <authorList>
            <person name="Kang S.W."/>
            <person name="Lee K.C."/>
            <person name="Kim K.K."/>
            <person name="Kim J.S."/>
            <person name="Kim D.S."/>
            <person name="Ko S.H."/>
            <person name="Yang S.H."/>
            <person name="Shin Y.K."/>
            <person name="Lee J.S."/>
        </authorList>
    </citation>
    <scope>NUCLEOTIDE SEQUENCE [LARGE SCALE GENOMIC DNA]</scope>
    <source>
        <strain evidence="4 5">KCTC 39748</strain>
    </source>
</reference>
<evidence type="ECO:0008006" key="6">
    <source>
        <dbReference type="Google" id="ProtNLM"/>
    </source>
</evidence>
<feature type="domain" description="DUF1254" evidence="3">
    <location>
        <begin position="117"/>
        <end position="249"/>
    </location>
</feature>
<dbReference type="InterPro" id="IPR037049">
    <property type="entry name" value="DUF1214_C_sf"/>
</dbReference>
<dbReference type="AlphaFoldDB" id="A0A3G9IZ79"/>
<dbReference type="Gene3D" id="2.60.120.600">
    <property type="entry name" value="Domain of unknown function DUF1214, C-terminal domain"/>
    <property type="match status" value="1"/>
</dbReference>
<sequence length="515" mass="55190">MKRFSRTQWSVSVAMAAFIGLGLAQAPATAAPLPVLPPTPAGAPLAQALRTLTTFITDHCAGVTSSDPGLYSVCVQAAEQIGIDAYTYGIAPMEFLHQRQQQTSVTVPNDLSDAPLNQFGSARNLATADPNHQVFVQPNTDTLYTMAHLSLSAQPLVLRVPAVARNRYYVLQFLDPCTNVFAYVGTRVTGTGAGTYLIAGPRWRGAVPRGATLIRAPYDRIWIAGRTLVNGAADLPTVHRIQDGFRLIPLSGWLRQGTAWRPAAPRTVITRHASVPRPVGLRFFDILGDVLRQSPPPAADGAVLAELRKVGIGAGLHPSTEKLSPAIKAGLAAAGNEGRARLSDGRTTYGVPSVLAHHGWFVPPADTGAFGTDYTWRALVAVFGLAANRPAEAVYVVGTTDQFSKKLDGSRSYRIHFAAGALPPARYFWSLTMYDANYYLVPNRLHRYALGNRSPLHYNADGSLDLFLGATAPAGHEANWLPSPASGALEVTLRLYGPSAAVLNDTYTYPTITST</sequence>
<dbReference type="Pfam" id="PF06863">
    <property type="entry name" value="DUF1254"/>
    <property type="match status" value="1"/>
</dbReference>
<dbReference type="SUPFAM" id="SSF160935">
    <property type="entry name" value="VPA0735-like"/>
    <property type="match status" value="1"/>
</dbReference>
<evidence type="ECO:0000259" key="2">
    <source>
        <dbReference type="Pfam" id="PF06742"/>
    </source>
</evidence>
<evidence type="ECO:0000313" key="5">
    <source>
        <dbReference type="Proteomes" id="UP000271573"/>
    </source>
</evidence>
<dbReference type="InterPro" id="IPR010679">
    <property type="entry name" value="DUF1254"/>
</dbReference>
<organism evidence="4 5">
    <name type="scientific">Nocardioides baekrokdamisoli</name>
    <dbReference type="NCBI Taxonomy" id="1804624"/>
    <lineage>
        <taxon>Bacteria</taxon>
        <taxon>Bacillati</taxon>
        <taxon>Actinomycetota</taxon>
        <taxon>Actinomycetes</taxon>
        <taxon>Propionibacteriales</taxon>
        <taxon>Nocardioidaceae</taxon>
        <taxon>Nocardioides</taxon>
    </lineage>
</organism>